<reference evidence="2 3" key="1">
    <citation type="submission" date="2019-06" db="EMBL/GenBank/DDBJ databases">
        <authorList>
            <person name="Broberg M."/>
        </authorList>
    </citation>
    <scope>NUCLEOTIDE SEQUENCE [LARGE SCALE GENOMIC DNA]</scope>
</reference>
<proteinExistence type="predicted"/>
<protein>
    <submittedName>
        <fullName evidence="2">Uncharacterized protein</fullName>
    </submittedName>
</protein>
<gene>
    <name evidence="2" type="ORF">CLO192961_LOCUS193994</name>
</gene>
<feature type="compositionally biased region" description="Basic residues" evidence="1">
    <location>
        <begin position="75"/>
        <end position="89"/>
    </location>
</feature>
<feature type="compositionally biased region" description="Basic and acidic residues" evidence="1">
    <location>
        <begin position="141"/>
        <end position="153"/>
    </location>
</feature>
<feature type="compositionally biased region" description="Low complexity" evidence="1">
    <location>
        <begin position="130"/>
        <end position="140"/>
    </location>
</feature>
<feature type="compositionally biased region" description="Basic residues" evidence="1">
    <location>
        <begin position="111"/>
        <end position="123"/>
    </location>
</feature>
<keyword evidence="3" id="KW-1185">Reference proteome</keyword>
<organism evidence="2 3">
    <name type="scientific">Bionectria ochroleuca</name>
    <name type="common">Gliocladium roseum</name>
    <dbReference type="NCBI Taxonomy" id="29856"/>
    <lineage>
        <taxon>Eukaryota</taxon>
        <taxon>Fungi</taxon>
        <taxon>Dikarya</taxon>
        <taxon>Ascomycota</taxon>
        <taxon>Pezizomycotina</taxon>
        <taxon>Sordariomycetes</taxon>
        <taxon>Hypocreomycetidae</taxon>
        <taxon>Hypocreales</taxon>
        <taxon>Bionectriaceae</taxon>
        <taxon>Clonostachys</taxon>
    </lineage>
</organism>
<dbReference type="Proteomes" id="UP000766486">
    <property type="component" value="Unassembled WGS sequence"/>
</dbReference>
<feature type="compositionally biased region" description="Low complexity" evidence="1">
    <location>
        <begin position="94"/>
        <end position="106"/>
    </location>
</feature>
<feature type="region of interest" description="Disordered" evidence="1">
    <location>
        <begin position="63"/>
        <end position="244"/>
    </location>
</feature>
<evidence type="ECO:0000313" key="3">
    <source>
        <dbReference type="Proteomes" id="UP000766486"/>
    </source>
</evidence>
<dbReference type="EMBL" id="CABFNS010000755">
    <property type="protein sequence ID" value="VUC26644.1"/>
    <property type="molecule type" value="Genomic_DNA"/>
</dbReference>
<evidence type="ECO:0000313" key="2">
    <source>
        <dbReference type="EMBL" id="VUC26644.1"/>
    </source>
</evidence>
<evidence type="ECO:0000256" key="1">
    <source>
        <dbReference type="SAM" id="MobiDB-lite"/>
    </source>
</evidence>
<name>A0ABY6U6A0_BIOOC</name>
<feature type="compositionally biased region" description="Polar residues" evidence="1">
    <location>
        <begin position="207"/>
        <end position="217"/>
    </location>
</feature>
<comment type="caution">
    <text evidence="2">The sequence shown here is derived from an EMBL/GenBank/DDBJ whole genome shotgun (WGS) entry which is preliminary data.</text>
</comment>
<accession>A0ABY6U6A0</accession>
<sequence>MSTTKCFKARDVNEPFTTLGWRIRKGAAFRRFKESSHQVKIVLLIKTVLPIPCVEESVTATNVATAAAGAERPTEKRKAKMRSHKRSRRRDPSSDPYGSDSSSSSDDPPPRRGRHGKKHRHRTDRRDRSSSSSSSSADSIASRERIEGIKFKAETIGGFWPDGGSAPVRYQGSFPTTRKPPIARKPASDAKPNTDDESGDEDPFASSPISPLSNSVLDDSPPPQRPAHITKPKATDIFLYGKRT</sequence>